<dbReference type="Pfam" id="PF11069">
    <property type="entry name" value="CFAP298"/>
    <property type="match status" value="1"/>
</dbReference>
<dbReference type="EMBL" id="VCGU01000010">
    <property type="protein sequence ID" value="TRY68894.1"/>
    <property type="molecule type" value="Genomic_DNA"/>
</dbReference>
<evidence type="ECO:0000313" key="3">
    <source>
        <dbReference type="EMBL" id="TRY68894.1"/>
    </source>
</evidence>
<dbReference type="STRING" id="6832.A0A553NTY7"/>
<reference evidence="3 4" key="1">
    <citation type="journal article" date="2018" name="Nat. Ecol. Evol.">
        <title>Genomic signatures of mitonuclear coevolution across populations of Tigriopus californicus.</title>
        <authorList>
            <person name="Barreto F.S."/>
            <person name="Watson E.T."/>
            <person name="Lima T.G."/>
            <person name="Willett C.S."/>
            <person name="Edmands S."/>
            <person name="Li W."/>
            <person name="Burton R.S."/>
        </authorList>
    </citation>
    <scope>NUCLEOTIDE SEQUENCE [LARGE SCALE GENOMIC DNA]</scope>
    <source>
        <strain evidence="3 4">San Diego</strain>
    </source>
</reference>
<sequence length="955" mass="109445">MVRIAVKSDSQLLFHLETTLDQKGSTLKDLIVKLQNGRLKVLRICNQVQSLAQHGVQVHPQRQGLLEEQIQELNLGRDANLDRFPPEGGGYQDCPDPLQQRTGRAPKPEMQKVLNATVDRVKANLRKDKPMNWDVVEEALAMLSGAVKVVYTQGLPDYDPVQMELDNKEDLCGTQAAKSVLDPEETTLWFASKELVLDDPLSQRLGRNEKTKVVFKVSTRSQGRPPKEGFSPETQKKLQMDAFKRMEEVRRLERDADQSHLNSPWADSGQSDNMPLDSGLESQGGRGYVDPDQIYKNAVTKLRALLSATEVANQSEDMADVDGPPFGGSLDHLNHIGSMEPRPGLTDPQFSKRRKFVKHSNSKVKRALFQKNNSSERERHSSWHNLEHLDVNNQEISLIKRQEAYIAQLETETRFCRDQLTEVLQHVRSVLSEKEAEKQSDVVKNAISEVFSTIQGWQHNIQPNASALVEHLRQENAQLKQASLGHGSSDVLVQKLNKDIDVLTEALKQMRAEAEDVRQHENEAVEQVQRSIQAAEQLKMEKTELEYEIEQLKLQVERQQTRIRALIEEQVVKIDEEREIVEKRAQDQVRMVREELRGQVEEVGRLSAEVETFQRHEMDLKRQMEEKESLAESVRQDLEKRLGHTQLELVALGSSRQQLEQDRANLKMDLDHTKHALTTEQSRNEAELVSLRGRLTKTEEILLVCRQESLELTEAKASLERELNLIRLQIEGSDHSRQSDLASAKNDLNIELTKTLKERELAYKMNERKLEDMISRQREVIGQLKHQCNLITDKCEESVKDYEAQLAKLRASQADLKAKNEALNQARAGLESQLLERGRLHEKLCQRLEHLDMQRTHMDENLRRSMIRYESQLQEKRAVIHENEFLKDILRSKGFLPELSKKKDKNHLSSISKDISDAKLTSKVKVKKAKPPKRLLNHAVVIERNGQVTSPLLKP</sequence>
<protein>
    <submittedName>
        <fullName evidence="3">Uncharacterized protein</fullName>
    </submittedName>
</protein>
<keyword evidence="1" id="KW-0175">Coiled coil</keyword>
<feature type="coiled-coil region" evidence="1">
    <location>
        <begin position="613"/>
        <end position="676"/>
    </location>
</feature>
<keyword evidence="4" id="KW-1185">Reference proteome</keyword>
<accession>A0A553NTY7</accession>
<dbReference type="InterPro" id="IPR021298">
    <property type="entry name" value="CFAP298"/>
</dbReference>
<feature type="region of interest" description="Disordered" evidence="2">
    <location>
        <begin position="253"/>
        <end position="288"/>
    </location>
</feature>
<comment type="caution">
    <text evidence="3">The sequence shown here is derived from an EMBL/GenBank/DDBJ whole genome shotgun (WGS) entry which is preliminary data.</text>
</comment>
<dbReference type="PANTHER" id="PTHR13238">
    <property type="entry name" value="PROTEIN C21ORF59"/>
    <property type="match status" value="1"/>
</dbReference>
<dbReference type="GO" id="GO:0005813">
    <property type="term" value="C:centrosome"/>
    <property type="evidence" value="ECO:0007669"/>
    <property type="project" value="InterPro"/>
</dbReference>
<organism evidence="3 4">
    <name type="scientific">Tigriopus californicus</name>
    <name type="common">Marine copepod</name>
    <dbReference type="NCBI Taxonomy" id="6832"/>
    <lineage>
        <taxon>Eukaryota</taxon>
        <taxon>Metazoa</taxon>
        <taxon>Ecdysozoa</taxon>
        <taxon>Arthropoda</taxon>
        <taxon>Crustacea</taxon>
        <taxon>Multicrustacea</taxon>
        <taxon>Hexanauplia</taxon>
        <taxon>Copepoda</taxon>
        <taxon>Harpacticoida</taxon>
        <taxon>Harpacticidae</taxon>
        <taxon>Tigriopus</taxon>
    </lineage>
</organism>
<dbReference type="Proteomes" id="UP000318571">
    <property type="component" value="Chromosome 1"/>
</dbReference>
<feature type="coiled-coil region" evidence="1">
    <location>
        <begin position="493"/>
        <end position="569"/>
    </location>
</feature>
<gene>
    <name evidence="3" type="ORF">TCAL_07682</name>
</gene>
<evidence type="ECO:0000313" key="4">
    <source>
        <dbReference type="Proteomes" id="UP000318571"/>
    </source>
</evidence>
<dbReference type="InterPro" id="IPR031887">
    <property type="entry name" value="SDCCAG8"/>
</dbReference>
<feature type="coiled-coil region" evidence="1">
    <location>
        <begin position="792"/>
        <end position="833"/>
    </location>
</feature>
<evidence type="ECO:0000256" key="2">
    <source>
        <dbReference type="SAM" id="MobiDB-lite"/>
    </source>
</evidence>
<proteinExistence type="predicted"/>
<dbReference type="Pfam" id="PF15964">
    <property type="entry name" value="CCCAP"/>
    <property type="match status" value="1"/>
</dbReference>
<dbReference type="AlphaFoldDB" id="A0A553NTY7"/>
<dbReference type="GO" id="GO:0007098">
    <property type="term" value="P:centrosome cycle"/>
    <property type="evidence" value="ECO:0007669"/>
    <property type="project" value="InterPro"/>
</dbReference>
<feature type="region of interest" description="Disordered" evidence="2">
    <location>
        <begin position="218"/>
        <end position="239"/>
    </location>
</feature>
<dbReference type="GO" id="GO:0003352">
    <property type="term" value="P:regulation of cilium movement"/>
    <property type="evidence" value="ECO:0007669"/>
    <property type="project" value="InterPro"/>
</dbReference>
<evidence type="ECO:0000256" key="1">
    <source>
        <dbReference type="SAM" id="Coils"/>
    </source>
</evidence>
<name>A0A553NTY7_TIGCA</name>